<proteinExistence type="predicted"/>
<protein>
    <recommendedName>
        <fullName evidence="3">Nucleotidyltransferase</fullName>
    </recommendedName>
</protein>
<evidence type="ECO:0000313" key="1">
    <source>
        <dbReference type="EMBL" id="GAA1068963.1"/>
    </source>
</evidence>
<reference evidence="2" key="1">
    <citation type="journal article" date="2019" name="Int. J. Syst. Evol. Microbiol.">
        <title>The Global Catalogue of Microorganisms (GCM) 10K type strain sequencing project: providing services to taxonomists for standard genome sequencing and annotation.</title>
        <authorList>
            <consortium name="The Broad Institute Genomics Platform"/>
            <consortium name="The Broad Institute Genome Sequencing Center for Infectious Disease"/>
            <person name="Wu L."/>
            <person name="Ma J."/>
        </authorList>
    </citation>
    <scope>NUCLEOTIDE SEQUENCE [LARGE SCALE GENOMIC DNA]</scope>
    <source>
        <strain evidence="2">JCM 13004</strain>
    </source>
</reference>
<name>A0ABP4DQJ1_9ACTN</name>
<dbReference type="PANTHER" id="PTHR34817:SF2">
    <property type="entry name" value="NUCLEOTIDYLTRANSFERASE"/>
    <property type="match status" value="1"/>
</dbReference>
<evidence type="ECO:0000313" key="2">
    <source>
        <dbReference type="Proteomes" id="UP001500037"/>
    </source>
</evidence>
<dbReference type="Proteomes" id="UP001500037">
    <property type="component" value="Unassembled WGS sequence"/>
</dbReference>
<sequence>MRVLLSGVVGSTAYGLARPGSDVDRLGLFAAPTEEFHGLRRPTESVVRTAPDQTWHEAAKWCRLALAGNPTVTELVWLPSELYEVRTPLGDELIGLRERLLSARAVRDSYLGYATQQLRKLAGRDRTEPATLARAAKHARHLVRLVEQAVALHETGVLTIRLADPERVRELGERIAATPDLAEGLLADAVHRLDRPGALPQAPDEAAVESWLRRVRRAHLTPAQAA</sequence>
<keyword evidence="2" id="KW-1185">Reference proteome</keyword>
<organism evidence="1 2">
    <name type="scientific">Kitasatospora nipponensis</name>
    <dbReference type="NCBI Taxonomy" id="258049"/>
    <lineage>
        <taxon>Bacteria</taxon>
        <taxon>Bacillati</taxon>
        <taxon>Actinomycetota</taxon>
        <taxon>Actinomycetes</taxon>
        <taxon>Kitasatosporales</taxon>
        <taxon>Streptomycetaceae</taxon>
        <taxon>Kitasatospora</taxon>
    </lineage>
</organism>
<dbReference type="InterPro" id="IPR018775">
    <property type="entry name" value="RlaP"/>
</dbReference>
<dbReference type="PANTHER" id="PTHR34817">
    <property type="entry name" value="NUCLEOTIDYLTRANSFERASE"/>
    <property type="match status" value="1"/>
</dbReference>
<gene>
    <name evidence="1" type="ORF">GCM10009665_74910</name>
</gene>
<dbReference type="EMBL" id="BAAALF010000287">
    <property type="protein sequence ID" value="GAA1068963.1"/>
    <property type="molecule type" value="Genomic_DNA"/>
</dbReference>
<evidence type="ECO:0008006" key="3">
    <source>
        <dbReference type="Google" id="ProtNLM"/>
    </source>
</evidence>
<comment type="caution">
    <text evidence="1">The sequence shown here is derived from an EMBL/GenBank/DDBJ whole genome shotgun (WGS) entry which is preliminary data.</text>
</comment>
<accession>A0ABP4DQJ1</accession>
<dbReference type="Pfam" id="PF10127">
    <property type="entry name" value="RlaP"/>
    <property type="match status" value="1"/>
</dbReference>